<proteinExistence type="predicted"/>
<sequence length="201" mass="22113">MPTDIHKSDALFRFEMTRASLNALTSMISATMSQGDGLDAIAMGVYNLLSDQCDELQTIENAFREDFRRIRQGLEAVQELPGAEYYEQTMALVAKLMSEGKTLTQIEALTKLSKSTIVEFIDDMPDSMKEQAIAESKKADPRELRKDFIASKVNDGVDAGAIANALNLKRETVEKVIRQLKASTDSSAISNSSSDQRSAHG</sequence>
<evidence type="ECO:0000313" key="1">
    <source>
        <dbReference type="EMBL" id="MFC3967466.1"/>
    </source>
</evidence>
<reference evidence="2" key="1">
    <citation type="journal article" date="2019" name="Int. J. Syst. Evol. Microbiol.">
        <title>The Global Catalogue of Microorganisms (GCM) 10K type strain sequencing project: providing services to taxonomists for standard genome sequencing and annotation.</title>
        <authorList>
            <consortium name="The Broad Institute Genomics Platform"/>
            <consortium name="The Broad Institute Genome Sequencing Center for Infectious Disease"/>
            <person name="Wu L."/>
            <person name="Ma J."/>
        </authorList>
    </citation>
    <scope>NUCLEOTIDE SEQUENCE [LARGE SCALE GENOMIC DNA]</scope>
    <source>
        <strain evidence="2">TBRC 5781</strain>
    </source>
</reference>
<name>A0ABV8E4Z6_9HYPH</name>
<gene>
    <name evidence="1" type="ORF">ACFOVS_04855</name>
</gene>
<dbReference type="Proteomes" id="UP001595697">
    <property type="component" value="Unassembled WGS sequence"/>
</dbReference>
<keyword evidence="2" id="KW-1185">Reference proteome</keyword>
<organism evidence="1 2">
    <name type="scientific">Rhizobium lemnae</name>
    <dbReference type="NCBI Taxonomy" id="1214924"/>
    <lineage>
        <taxon>Bacteria</taxon>
        <taxon>Pseudomonadati</taxon>
        <taxon>Pseudomonadota</taxon>
        <taxon>Alphaproteobacteria</taxon>
        <taxon>Hyphomicrobiales</taxon>
        <taxon>Rhizobiaceae</taxon>
        <taxon>Rhizobium/Agrobacterium group</taxon>
        <taxon>Rhizobium</taxon>
    </lineage>
</organism>
<dbReference type="EMBL" id="JBHSBD010000016">
    <property type="protein sequence ID" value="MFC3967466.1"/>
    <property type="molecule type" value="Genomic_DNA"/>
</dbReference>
<accession>A0ABV8E4Z6</accession>
<comment type="caution">
    <text evidence="1">The sequence shown here is derived from an EMBL/GenBank/DDBJ whole genome shotgun (WGS) entry which is preliminary data.</text>
</comment>
<evidence type="ECO:0000313" key="2">
    <source>
        <dbReference type="Proteomes" id="UP001595697"/>
    </source>
</evidence>
<dbReference type="RefSeq" id="WP_247259319.1">
    <property type="nucleotide sequence ID" value="NZ_JALJQZ010000002.1"/>
</dbReference>
<protein>
    <submittedName>
        <fullName evidence="1">ParB/RepB/Spo0J family partition protein</fullName>
    </submittedName>
</protein>